<dbReference type="Pfam" id="PF02958">
    <property type="entry name" value="EcKL"/>
    <property type="match status" value="1"/>
</dbReference>
<organism evidence="1 2">
    <name type="scientific">Diploptera punctata</name>
    <name type="common">Pacific beetle cockroach</name>
    <dbReference type="NCBI Taxonomy" id="6984"/>
    <lineage>
        <taxon>Eukaryota</taxon>
        <taxon>Metazoa</taxon>
        <taxon>Ecdysozoa</taxon>
        <taxon>Arthropoda</taxon>
        <taxon>Hexapoda</taxon>
        <taxon>Insecta</taxon>
        <taxon>Pterygota</taxon>
        <taxon>Neoptera</taxon>
        <taxon>Polyneoptera</taxon>
        <taxon>Dictyoptera</taxon>
        <taxon>Blattodea</taxon>
        <taxon>Blaberoidea</taxon>
        <taxon>Blaberidae</taxon>
        <taxon>Diplopterinae</taxon>
        <taxon>Diploptera</taxon>
    </lineage>
</organism>
<protein>
    <submittedName>
        <fullName evidence="1">Uncharacterized protein</fullName>
    </submittedName>
</protein>
<gene>
    <name evidence="1" type="ORF">L9F63_015455</name>
</gene>
<reference evidence="1" key="1">
    <citation type="journal article" date="2023" name="IScience">
        <title>Live-bearing cockroach genome reveals convergent evolutionary mechanisms linked to viviparity in insects and beyond.</title>
        <authorList>
            <person name="Fouks B."/>
            <person name="Harrison M.C."/>
            <person name="Mikhailova A.A."/>
            <person name="Marchal E."/>
            <person name="English S."/>
            <person name="Carruthers M."/>
            <person name="Jennings E.C."/>
            <person name="Chiamaka E.L."/>
            <person name="Frigard R.A."/>
            <person name="Pippel M."/>
            <person name="Attardo G.M."/>
            <person name="Benoit J.B."/>
            <person name="Bornberg-Bauer E."/>
            <person name="Tobe S.S."/>
        </authorList>
    </citation>
    <scope>NUCLEOTIDE SEQUENCE</scope>
    <source>
        <strain evidence="1">Stay&amp;Tobe</strain>
    </source>
</reference>
<feature type="non-terminal residue" evidence="1">
    <location>
        <position position="243"/>
    </location>
</feature>
<dbReference type="AlphaFoldDB" id="A0AAD8A6X5"/>
<dbReference type="Proteomes" id="UP001233999">
    <property type="component" value="Unassembled WGS sequence"/>
</dbReference>
<evidence type="ECO:0000313" key="2">
    <source>
        <dbReference type="Proteomes" id="UP001233999"/>
    </source>
</evidence>
<dbReference type="PANTHER" id="PTHR11012">
    <property type="entry name" value="PROTEIN KINASE-LIKE DOMAIN-CONTAINING"/>
    <property type="match status" value="1"/>
</dbReference>
<comment type="caution">
    <text evidence="1">The sequence shown here is derived from an EMBL/GenBank/DDBJ whole genome shotgun (WGS) entry which is preliminary data.</text>
</comment>
<dbReference type="PANTHER" id="PTHR11012:SF55">
    <property type="entry name" value="BHLH DOMAIN-CONTAINING PROTEIN"/>
    <property type="match status" value="1"/>
</dbReference>
<accession>A0AAD8A6X5</accession>
<dbReference type="InterPro" id="IPR004119">
    <property type="entry name" value="EcKL"/>
</dbReference>
<proteinExistence type="predicted"/>
<sequence>KALIKWRYQRTSIKKSTLKIHPKYLVVKADDQMQKFRITKTPTKYILLANTNSSLDAVKANTNSSLDAVKANTNSSLDAVKANTNSSLDAVKGRIYFNRSNNCYVECTHLLLWYITGKHKYIILPEEFLREAFNLRTLFNKEARTYVLVCPELIRLQEEMGIPADDIMDVFPKFYGARTNTQEDLFQEADPTAILLLENLKTSGYFVGERRKGFDLKHVEFVVTQLARFHALTLALKIHKPLV</sequence>
<reference evidence="1" key="2">
    <citation type="submission" date="2023-05" db="EMBL/GenBank/DDBJ databases">
        <authorList>
            <person name="Fouks B."/>
        </authorList>
    </citation>
    <scope>NUCLEOTIDE SEQUENCE</scope>
    <source>
        <strain evidence="1">Stay&amp;Tobe</strain>
        <tissue evidence="1">Testes</tissue>
    </source>
</reference>
<keyword evidence="2" id="KW-1185">Reference proteome</keyword>
<feature type="non-terminal residue" evidence="1">
    <location>
        <position position="1"/>
    </location>
</feature>
<name>A0AAD8A6X5_DIPPU</name>
<dbReference type="EMBL" id="JASPKZ010003799">
    <property type="protein sequence ID" value="KAJ9592877.1"/>
    <property type="molecule type" value="Genomic_DNA"/>
</dbReference>
<evidence type="ECO:0000313" key="1">
    <source>
        <dbReference type="EMBL" id="KAJ9592877.1"/>
    </source>
</evidence>